<feature type="compositionally biased region" description="Basic and acidic residues" evidence="14">
    <location>
        <begin position="1"/>
        <end position="17"/>
    </location>
</feature>
<evidence type="ECO:0000256" key="7">
    <source>
        <dbReference type="ARBA" id="ARBA00022490"/>
    </source>
</evidence>
<dbReference type="OrthoDB" id="9814738at2"/>
<dbReference type="Pfam" id="PF01503">
    <property type="entry name" value="PRA-PH"/>
    <property type="match status" value="1"/>
</dbReference>
<sequence>MSLHRLAETIADRKSADPESSWTARLLSKGPEKCAEKFGEEAVEAIIEAVKGDRARLVSEAADALYHLLVMCAARDVALEDIEAELARREACGGLSEKAARGGAEPAGG</sequence>
<evidence type="ECO:0000313" key="15">
    <source>
        <dbReference type="EMBL" id="SLN40935.1"/>
    </source>
</evidence>
<evidence type="ECO:0000256" key="2">
    <source>
        <dbReference type="ARBA" id="ARBA00004496"/>
    </source>
</evidence>
<keyword evidence="7 13" id="KW-0963">Cytoplasm</keyword>
<dbReference type="EC" id="3.6.1.31" evidence="5 13"/>
<dbReference type="GO" id="GO:0000105">
    <property type="term" value="P:L-histidine biosynthetic process"/>
    <property type="evidence" value="ECO:0007669"/>
    <property type="project" value="UniProtKB-UniRule"/>
</dbReference>
<feature type="region of interest" description="Disordered" evidence="14">
    <location>
        <begin position="1"/>
        <end position="23"/>
    </location>
</feature>
<dbReference type="CDD" id="cd11534">
    <property type="entry name" value="NTP-PPase_HisIE_like"/>
    <property type="match status" value="1"/>
</dbReference>
<comment type="similarity">
    <text evidence="4 13">Belongs to the PRA-PH family.</text>
</comment>
<dbReference type="GO" id="GO:0005524">
    <property type="term" value="F:ATP binding"/>
    <property type="evidence" value="ECO:0007669"/>
    <property type="project" value="UniProtKB-KW"/>
</dbReference>
<keyword evidence="9 13" id="KW-0547">Nucleotide-binding</keyword>
<dbReference type="SUPFAM" id="SSF101386">
    <property type="entry name" value="all-alpha NTP pyrophosphatases"/>
    <property type="match status" value="1"/>
</dbReference>
<evidence type="ECO:0000256" key="1">
    <source>
        <dbReference type="ARBA" id="ARBA00001460"/>
    </source>
</evidence>
<comment type="subcellular location">
    <subcellularLocation>
        <location evidence="2 13">Cytoplasm</location>
    </subcellularLocation>
</comment>
<evidence type="ECO:0000256" key="12">
    <source>
        <dbReference type="ARBA" id="ARBA00023102"/>
    </source>
</evidence>
<keyword evidence="8 13" id="KW-0028">Amino-acid biosynthesis</keyword>
<reference evidence="15 16" key="1">
    <citation type="submission" date="2017-03" db="EMBL/GenBank/DDBJ databases">
        <authorList>
            <person name="Afonso C.L."/>
            <person name="Miller P.J."/>
            <person name="Scott M.A."/>
            <person name="Spackman E."/>
            <person name="Goraichik I."/>
            <person name="Dimitrov K.M."/>
            <person name="Suarez D.L."/>
            <person name="Swayne D.E."/>
        </authorList>
    </citation>
    <scope>NUCLEOTIDE SEQUENCE [LARGE SCALE GENOMIC DNA]</scope>
    <source>
        <strain evidence="15 16">CECT 7023</strain>
    </source>
</reference>
<dbReference type="HAMAP" id="MF_01020">
    <property type="entry name" value="HisE"/>
    <property type="match status" value="1"/>
</dbReference>
<dbReference type="GO" id="GO:0004636">
    <property type="term" value="F:phosphoribosyl-ATP diphosphatase activity"/>
    <property type="evidence" value="ECO:0007669"/>
    <property type="project" value="UniProtKB-UniRule"/>
</dbReference>
<evidence type="ECO:0000256" key="4">
    <source>
        <dbReference type="ARBA" id="ARBA00009392"/>
    </source>
</evidence>
<evidence type="ECO:0000256" key="13">
    <source>
        <dbReference type="HAMAP-Rule" id="MF_01020"/>
    </source>
</evidence>
<comment type="catalytic activity">
    <reaction evidence="1 13">
        <text>1-(5-phospho-beta-D-ribosyl)-ATP + H2O = 1-(5-phospho-beta-D-ribosyl)-5'-AMP + diphosphate + H(+)</text>
        <dbReference type="Rhea" id="RHEA:22828"/>
        <dbReference type="ChEBI" id="CHEBI:15377"/>
        <dbReference type="ChEBI" id="CHEBI:15378"/>
        <dbReference type="ChEBI" id="CHEBI:33019"/>
        <dbReference type="ChEBI" id="CHEBI:59457"/>
        <dbReference type="ChEBI" id="CHEBI:73183"/>
        <dbReference type="EC" id="3.6.1.31"/>
    </reaction>
</comment>
<evidence type="ECO:0000256" key="8">
    <source>
        <dbReference type="ARBA" id="ARBA00022605"/>
    </source>
</evidence>
<name>A0A1Y5SHG3_9RHOB</name>
<dbReference type="EMBL" id="FWFZ01000006">
    <property type="protein sequence ID" value="SLN40935.1"/>
    <property type="molecule type" value="Genomic_DNA"/>
</dbReference>
<dbReference type="NCBIfam" id="TIGR03188">
    <property type="entry name" value="histidine_hisI"/>
    <property type="match status" value="1"/>
</dbReference>
<gene>
    <name evidence="13 15" type="primary">hisE</name>
    <name evidence="15" type="ORF">ROA7023_01610</name>
</gene>
<dbReference type="GO" id="GO:0005737">
    <property type="term" value="C:cytoplasm"/>
    <property type="evidence" value="ECO:0007669"/>
    <property type="project" value="UniProtKB-SubCell"/>
</dbReference>
<evidence type="ECO:0000256" key="14">
    <source>
        <dbReference type="SAM" id="MobiDB-lite"/>
    </source>
</evidence>
<dbReference type="NCBIfam" id="NF001613">
    <property type="entry name" value="PRK00400.1-5"/>
    <property type="match status" value="1"/>
</dbReference>
<dbReference type="FunFam" id="1.10.287.1080:FF:000002">
    <property type="entry name" value="Histidine biosynthesis bifunctional protein HisIE"/>
    <property type="match status" value="1"/>
</dbReference>
<protein>
    <recommendedName>
        <fullName evidence="6 13">Phosphoribosyl-ATP pyrophosphatase</fullName>
        <shortName evidence="13">PRA-PH</shortName>
        <ecNumber evidence="5 13">3.6.1.31</ecNumber>
    </recommendedName>
</protein>
<evidence type="ECO:0000256" key="11">
    <source>
        <dbReference type="ARBA" id="ARBA00022840"/>
    </source>
</evidence>
<evidence type="ECO:0000256" key="9">
    <source>
        <dbReference type="ARBA" id="ARBA00022741"/>
    </source>
</evidence>
<dbReference type="AlphaFoldDB" id="A0A1Y5SHG3"/>
<accession>A0A1Y5SHG3</accession>
<keyword evidence="12 13" id="KW-0368">Histidine biosynthesis</keyword>
<dbReference type="InterPro" id="IPR008179">
    <property type="entry name" value="HisE"/>
</dbReference>
<dbReference type="PANTHER" id="PTHR42945">
    <property type="entry name" value="HISTIDINE BIOSYNTHESIS BIFUNCTIONAL PROTEIN"/>
    <property type="match status" value="1"/>
</dbReference>
<evidence type="ECO:0000256" key="6">
    <source>
        <dbReference type="ARBA" id="ARBA00013336"/>
    </source>
</evidence>
<dbReference type="Proteomes" id="UP000193900">
    <property type="component" value="Unassembled WGS sequence"/>
</dbReference>
<evidence type="ECO:0000313" key="16">
    <source>
        <dbReference type="Proteomes" id="UP000193900"/>
    </source>
</evidence>
<dbReference type="NCBIfam" id="NF001611">
    <property type="entry name" value="PRK00400.1-3"/>
    <property type="match status" value="1"/>
</dbReference>
<comment type="pathway">
    <text evidence="3 13">Amino-acid biosynthesis; L-histidine biosynthesis; L-histidine from 5-phospho-alpha-D-ribose 1-diphosphate: step 2/9.</text>
</comment>
<organism evidence="15 16">
    <name type="scientific">Roseisalinus antarcticus</name>
    <dbReference type="NCBI Taxonomy" id="254357"/>
    <lineage>
        <taxon>Bacteria</taxon>
        <taxon>Pseudomonadati</taxon>
        <taxon>Pseudomonadota</taxon>
        <taxon>Alphaproteobacteria</taxon>
        <taxon>Rhodobacterales</taxon>
        <taxon>Roseobacteraceae</taxon>
        <taxon>Roseisalinus</taxon>
    </lineage>
</organism>
<proteinExistence type="inferred from homology"/>
<evidence type="ECO:0000256" key="10">
    <source>
        <dbReference type="ARBA" id="ARBA00022801"/>
    </source>
</evidence>
<keyword evidence="16" id="KW-1185">Reference proteome</keyword>
<dbReference type="PANTHER" id="PTHR42945:SF9">
    <property type="entry name" value="HISTIDINE BIOSYNTHESIS BIFUNCTIONAL PROTEIN HISIE"/>
    <property type="match status" value="1"/>
</dbReference>
<dbReference type="UniPathway" id="UPA00031">
    <property type="reaction ID" value="UER00007"/>
</dbReference>
<dbReference type="Gene3D" id="1.10.287.1080">
    <property type="entry name" value="MazG-like"/>
    <property type="match status" value="1"/>
</dbReference>
<evidence type="ECO:0000256" key="5">
    <source>
        <dbReference type="ARBA" id="ARBA00012414"/>
    </source>
</evidence>
<dbReference type="RefSeq" id="WP_085878481.1">
    <property type="nucleotide sequence ID" value="NZ_FWFZ01000006.1"/>
</dbReference>
<keyword evidence="11 13" id="KW-0067">ATP-binding</keyword>
<dbReference type="InterPro" id="IPR021130">
    <property type="entry name" value="PRib-ATP_PPHydrolase-like"/>
</dbReference>
<keyword evidence="10 13" id="KW-0378">Hydrolase</keyword>
<evidence type="ECO:0000256" key="3">
    <source>
        <dbReference type="ARBA" id="ARBA00005204"/>
    </source>
</evidence>